<organism evidence="3 4">
    <name type="scientific">Candidatus Desantisbacteria bacterium CG_4_10_14_0_8_um_filter_48_22</name>
    <dbReference type="NCBI Taxonomy" id="1974543"/>
    <lineage>
        <taxon>Bacteria</taxon>
        <taxon>Candidatus Desantisiibacteriota</taxon>
    </lineage>
</organism>
<sequence length="712" mass="81044">MTDKKEDLARLAPDKVEKLYTRAWKLEIDGDSEKALGIFRSLTGYYKARGPGIKYAKSLKGLGMCESMVRNNPYAYFLLAKAKNAFLEIGDKIEAARVEITFSIPMNRTGKHRQILAMLAKTIKVLEGTNKNKRDVALCLESMGVAFHNLKKYDDAIAHYRKALEYFTGKGEKLRICHLQEKITWSLFKQGKHREAVELLSSCLGILKELKLKRFQICFHMGKNLEALGDLEGAFGSYREAVDIFETKLGHIRTDDYRETFQGDNHRVYTNFVSLALRTGRAEQAHECAQSSKARVFSELLLSDKKIELTKDNLLFARLKNLRSRVEAMETGLGGHSRETPEDLKRLYLKYEDCIREIKEKNFRKEDTAPFVALRSREIIEMLGIHEALVDYYFVKDGLAAFIFTRSGLNTVTLPLKRGELVKAIKSVAGLLSGGEPEKTALDWYMQDIYNRLFKPLEPFIANCRCVVICPHQELHRFPFCLLKNNGKYLVETFELSYIPSPSALKTLRKKGFRFSKPRDCLVVADSGKDLFWATKEAEMVAGRFRDKNRVLLEDNATLGNLSEHCPKYDILHIACHGKFNNVSPLQSYIMMSDNSGKSSKMTVSDIYQLELDNSHLVVLSSCETGLGKPTPGDEINCITRAFMQAGAPSVIVTLWEIDDESTSDLMAEFYAGILSGRTRAEALRRAQLSTLEKYPFFPRFWSPFQLVGDWR</sequence>
<evidence type="ECO:0000313" key="4">
    <source>
        <dbReference type="Proteomes" id="UP000229307"/>
    </source>
</evidence>
<dbReference type="EMBL" id="PFMR01000046">
    <property type="protein sequence ID" value="PIZ18036.1"/>
    <property type="molecule type" value="Genomic_DNA"/>
</dbReference>
<evidence type="ECO:0000256" key="1">
    <source>
        <dbReference type="PROSITE-ProRule" id="PRU00339"/>
    </source>
</evidence>
<dbReference type="PANTHER" id="PTHR10098">
    <property type="entry name" value="RAPSYN-RELATED"/>
    <property type="match status" value="1"/>
</dbReference>
<dbReference type="InterPro" id="IPR011990">
    <property type="entry name" value="TPR-like_helical_dom_sf"/>
</dbReference>
<dbReference type="Pfam" id="PF13181">
    <property type="entry name" value="TPR_8"/>
    <property type="match status" value="1"/>
</dbReference>
<name>A0A2M7SEV0_9BACT</name>
<accession>A0A2M7SEV0</accession>
<reference evidence="4" key="1">
    <citation type="submission" date="2017-09" db="EMBL/GenBank/DDBJ databases">
        <title>Depth-based differentiation of microbial function through sediment-hosted aquifers and enrichment of novel symbionts in the deep terrestrial subsurface.</title>
        <authorList>
            <person name="Probst A.J."/>
            <person name="Ladd B."/>
            <person name="Jarett J.K."/>
            <person name="Geller-Mcgrath D.E."/>
            <person name="Sieber C.M.K."/>
            <person name="Emerson J.B."/>
            <person name="Anantharaman K."/>
            <person name="Thomas B.C."/>
            <person name="Malmstrom R."/>
            <person name="Stieglmeier M."/>
            <person name="Klingl A."/>
            <person name="Woyke T."/>
            <person name="Ryan C.M."/>
            <person name="Banfield J.F."/>
        </authorList>
    </citation>
    <scope>NUCLEOTIDE SEQUENCE [LARGE SCALE GENOMIC DNA]</scope>
</reference>
<dbReference type="Proteomes" id="UP000229307">
    <property type="component" value="Unassembled WGS sequence"/>
</dbReference>
<feature type="repeat" description="TPR" evidence="1">
    <location>
        <begin position="137"/>
        <end position="170"/>
    </location>
</feature>
<dbReference type="InterPro" id="IPR019734">
    <property type="entry name" value="TPR_rpt"/>
</dbReference>
<dbReference type="SMART" id="SM00028">
    <property type="entry name" value="TPR"/>
    <property type="match status" value="3"/>
</dbReference>
<dbReference type="SUPFAM" id="SSF48452">
    <property type="entry name" value="TPR-like"/>
    <property type="match status" value="1"/>
</dbReference>
<proteinExistence type="predicted"/>
<evidence type="ECO:0000259" key="2">
    <source>
        <dbReference type="Pfam" id="PF12770"/>
    </source>
</evidence>
<dbReference type="InterPro" id="IPR024983">
    <property type="entry name" value="CHAT_dom"/>
</dbReference>
<dbReference type="AlphaFoldDB" id="A0A2M7SEV0"/>
<feature type="domain" description="CHAT" evidence="2">
    <location>
        <begin position="446"/>
        <end position="710"/>
    </location>
</feature>
<protein>
    <recommendedName>
        <fullName evidence="2">CHAT domain-containing protein</fullName>
    </recommendedName>
</protein>
<keyword evidence="1" id="KW-0802">TPR repeat</keyword>
<dbReference type="Pfam" id="PF12770">
    <property type="entry name" value="CHAT"/>
    <property type="match status" value="1"/>
</dbReference>
<evidence type="ECO:0000313" key="3">
    <source>
        <dbReference type="EMBL" id="PIZ18036.1"/>
    </source>
</evidence>
<dbReference type="PANTHER" id="PTHR10098:SF108">
    <property type="entry name" value="TETRATRICOPEPTIDE REPEAT PROTEIN 28"/>
    <property type="match status" value="1"/>
</dbReference>
<comment type="caution">
    <text evidence="3">The sequence shown here is derived from an EMBL/GenBank/DDBJ whole genome shotgun (WGS) entry which is preliminary data.</text>
</comment>
<gene>
    <name evidence="3" type="ORF">COY52_01545</name>
</gene>
<dbReference type="PROSITE" id="PS50005">
    <property type="entry name" value="TPR"/>
    <property type="match status" value="1"/>
</dbReference>
<dbReference type="Gene3D" id="1.25.40.10">
    <property type="entry name" value="Tetratricopeptide repeat domain"/>
    <property type="match status" value="2"/>
</dbReference>